<dbReference type="RefSeq" id="WP_040181347.1">
    <property type="nucleotide sequence ID" value="NZ_FMJB01000001.1"/>
</dbReference>
<dbReference type="Proteomes" id="UP000184085">
    <property type="component" value="Unassembled WGS sequence"/>
</dbReference>
<dbReference type="FunFam" id="3.40.50.720:FF:000084">
    <property type="entry name" value="Short-chain dehydrogenase reductase"/>
    <property type="match status" value="1"/>
</dbReference>
<dbReference type="PRINTS" id="PR00081">
    <property type="entry name" value="GDHRDH"/>
</dbReference>
<keyword evidence="2" id="KW-0560">Oxidoreductase</keyword>
<dbReference type="PANTHER" id="PTHR42760">
    <property type="entry name" value="SHORT-CHAIN DEHYDROGENASES/REDUCTASES FAMILY MEMBER"/>
    <property type="match status" value="1"/>
</dbReference>
<dbReference type="AlphaFoldDB" id="A0A1M4MW06"/>
<dbReference type="InterPro" id="IPR057326">
    <property type="entry name" value="KR_dom"/>
</dbReference>
<name>A0A1M4MW06_9RHOB</name>
<evidence type="ECO:0000313" key="4">
    <source>
        <dbReference type="EMBL" id="SCM65878.1"/>
    </source>
</evidence>
<dbReference type="Gene3D" id="3.40.50.720">
    <property type="entry name" value="NAD(P)-binding Rossmann-like Domain"/>
    <property type="match status" value="1"/>
</dbReference>
<dbReference type="Pfam" id="PF13561">
    <property type="entry name" value="adh_short_C2"/>
    <property type="match status" value="1"/>
</dbReference>
<dbReference type="SUPFAM" id="SSF51735">
    <property type="entry name" value="NAD(P)-binding Rossmann-fold domains"/>
    <property type="match status" value="1"/>
</dbReference>
<accession>A0A1M4MW06</accession>
<proteinExistence type="inferred from homology"/>
<dbReference type="InterPro" id="IPR002347">
    <property type="entry name" value="SDR_fam"/>
</dbReference>
<dbReference type="SMART" id="SM00822">
    <property type="entry name" value="PKS_KR"/>
    <property type="match status" value="1"/>
</dbReference>
<sequence length="256" mass="27247">MSIPATFHDLNGKSVFITGGGSGIGASLTDGFLAQGAKVAFVQRSDASEFCDEMEAKHGVRPLFIPCDITDMAALKSAIDHAAETHGAIEVLVNNAANDKRHAVEDVTEEFWDWMQAINLKAYFFAAQAVVPAMKAAGKGTIINFTSISYMMGNAGYPLYTTANAGLNGMTRSLARDLGASNIRVNALAPGWVLTQKQLDLWADPISLASHLERLCLKEHLVPEDIVGGVLFLASDVSRMMTGQTMVIDGGVVVTG</sequence>
<dbReference type="GO" id="GO:0016616">
    <property type="term" value="F:oxidoreductase activity, acting on the CH-OH group of donors, NAD or NADP as acceptor"/>
    <property type="evidence" value="ECO:0007669"/>
    <property type="project" value="TreeGrafter"/>
</dbReference>
<dbReference type="PANTHER" id="PTHR42760:SF133">
    <property type="entry name" value="3-OXOACYL-[ACYL-CARRIER-PROTEIN] REDUCTASE"/>
    <property type="match status" value="1"/>
</dbReference>
<evidence type="ECO:0000256" key="1">
    <source>
        <dbReference type="ARBA" id="ARBA00006484"/>
    </source>
</evidence>
<feature type="domain" description="Ketoreductase" evidence="3">
    <location>
        <begin position="13"/>
        <end position="205"/>
    </location>
</feature>
<dbReference type="EMBL" id="FMJB01000001">
    <property type="protein sequence ID" value="SCM65878.1"/>
    <property type="molecule type" value="Genomic_DNA"/>
</dbReference>
<dbReference type="InterPro" id="IPR036291">
    <property type="entry name" value="NAD(P)-bd_dom_sf"/>
</dbReference>
<comment type="similarity">
    <text evidence="1">Belongs to the short-chain dehydrogenases/reductases (SDR) family.</text>
</comment>
<reference evidence="5" key="1">
    <citation type="submission" date="2016-09" db="EMBL/GenBank/DDBJ databases">
        <authorList>
            <person name="Wibberg D."/>
        </authorList>
    </citation>
    <scope>NUCLEOTIDE SEQUENCE [LARGE SCALE GENOMIC DNA]</scope>
</reference>
<keyword evidence="5" id="KW-1185">Reference proteome</keyword>
<dbReference type="CDD" id="cd05233">
    <property type="entry name" value="SDR_c"/>
    <property type="match status" value="1"/>
</dbReference>
<evidence type="ECO:0000256" key="2">
    <source>
        <dbReference type="ARBA" id="ARBA00023002"/>
    </source>
</evidence>
<gene>
    <name evidence="4" type="ORF">KARMA_0048</name>
</gene>
<dbReference type="PRINTS" id="PR00080">
    <property type="entry name" value="SDRFAMILY"/>
</dbReference>
<evidence type="ECO:0000313" key="5">
    <source>
        <dbReference type="Proteomes" id="UP000184085"/>
    </source>
</evidence>
<organism evidence="4 5">
    <name type="scientific">Donghicola eburneus</name>
    <dbReference type="NCBI Taxonomy" id="393278"/>
    <lineage>
        <taxon>Bacteria</taxon>
        <taxon>Pseudomonadati</taxon>
        <taxon>Pseudomonadota</taxon>
        <taxon>Alphaproteobacteria</taxon>
        <taxon>Rhodobacterales</taxon>
        <taxon>Roseobacteraceae</taxon>
        <taxon>Donghicola</taxon>
    </lineage>
</organism>
<protein>
    <submittedName>
        <fullName evidence="4">3-oxoacyl-ACP reductase</fullName>
    </submittedName>
</protein>
<evidence type="ECO:0000259" key="3">
    <source>
        <dbReference type="SMART" id="SM00822"/>
    </source>
</evidence>